<gene>
    <name evidence="3" type="ORF">LX97_03049</name>
</gene>
<evidence type="ECO:0000313" key="4">
    <source>
        <dbReference type="Proteomes" id="UP000248584"/>
    </source>
</evidence>
<organism evidence="3 4">
    <name type="scientific">Nonlabens dokdonensis</name>
    <dbReference type="NCBI Taxonomy" id="328515"/>
    <lineage>
        <taxon>Bacteria</taxon>
        <taxon>Pseudomonadati</taxon>
        <taxon>Bacteroidota</taxon>
        <taxon>Flavobacteriia</taxon>
        <taxon>Flavobacteriales</taxon>
        <taxon>Flavobacteriaceae</taxon>
        <taxon>Nonlabens</taxon>
    </lineage>
</organism>
<dbReference type="PANTHER" id="PTHR34720">
    <property type="entry name" value="MICROCYSTIN DEPENDENT PROTEIN"/>
    <property type="match status" value="1"/>
</dbReference>
<dbReference type="RefSeq" id="WP_015363650.1">
    <property type="nucleotide sequence ID" value="NZ_QKZR01000006.1"/>
</dbReference>
<name>A0ABX5PV81_9FLAO</name>
<dbReference type="NCBIfam" id="NF041518">
    <property type="entry name" value="choice_anch_Q"/>
    <property type="match status" value="1"/>
</dbReference>
<sequence length="1673" mass="160564">MKNITQLSVIVVFFFISTMSFGQVVNKTVDDGTAGTLRVEIANAGTNGTVTFDSSIQGQTINVTNGEILVSSFLALTIDGNNGGTPTTISGVNSNRIFNFSSTIAASIAINDINFIDGEAIDGGAIAVSDATTVLSISDCEFRNNNATGSTGTNGGGAIFNNGAIVNINGTTLFNSNTASGISGSGGAILNSNGGTTTLDGSSFNLNSASRAGGAIEDNSGALGGLNINNSSFTTNSTSSNPGNGGAIHMTGAGNSSINSSSFTNNTASNEGGGLWNGSGVMTITGTTIDGNTASGSDAVVAGASGGGGIYNEGGTVTTDATTLITNNIADGAQGTGGGVLNANGVFTANGSTISGNSSNRAGGGIEQNQVSTTNLTDVTMSMNITGVVIGAGAPGNGGALHVSQAGTVNITDGTYTQNTAANEGGALWNGSGLMNIDGTTAINNNTANGEPAMGAMNPGEAGGGGIYNEGGAVVITGSVTVNNNNATGSTSTGGGILVAGGSLDATGTTITGNGANRAGGGIEANSGAPVILTNVSLDGNTAGVTTGAGAPGNGGGLHISGSSVVNVTGGTVSNNIAMSEGGGLWNGTGIMTVDGTTIDGNTASGDAADNGGGGIYALSNGTLEIEPGTTISNNTADGTSGSGGGILANGSNLDVDGATITGNSANRAGGGIEVTVGTSTTAVINNVTLNGNFAGTDAMGVTMAANPGSGGGMHVTGAQDVSVTGGTVNNNTAAFTGGGLWNHTGTMTVTGSTIDGNTASGAAATNGGGGIFQLPAGSLVVGMGTNITNNTADGASGSGGGILVGADGNLDVTGATISGNTSNRAGGGIEISSGTNAGTVSLTNTTLDNNVTGPMGSAAPGNGGGLHITGPQDITISDGSANGNIAANEGGGLWNGSGLMNLSGTLTVNNNTASGEASMGATNPGEAGGGGIYNEGGAVVITGNVAVNNNNATGSTSTGGGILVAGGSLDATGTTITGNGANRAGGGIEANSGAPVTLTNVSLDGNTAGVTTGAGAPGNGGGLHISGSSVVNVISGTVSNNIAMSEGGGLWNGTGTMTVDGVAMDGNTASGAGADNGGGAVYALNGGMVSIINGSMLTNNTANGTSGSGGAVLVDADASISIDGSTLNSNIANRAGGAIEIVAGTGTASLTNVTMNSNNAGAAPAVAAPGNGGALHITGNQDIVISNSMFSGNTAAREGGALWNGAGLMTITSSTIDANFATGNSADDGGAGIFNNGGDITADGIIVTNNLAQGSSASGGGVLSTDGIVSFANSTFTGNAANRAGGAFEIIDGSLSITDSDVSGNDVNGTAGTPAPGNGGAIHITGATTTNILRSTFNNNSAGREGGALWNQNNSTMTVGFSILDGNSAFGTDLSNDGGGAIFLNGGDFTITNSTISNNTATANGGGIGNLNGSLTVSTTTISGNSAGANGGGIVSTGPINVINAVTVARNSATTDAGGVGFQSATGSFTLKNTIVAENTSTNGVPDIGVSTGSYTSLGFNLIEIDDIGDFTPLATDIVGTTAAPEFAALGPLANNGGTTLTHALMDGTRAFDNGDSADTFADQIGQAVFGTRDIGAFESQVTLSNEEFVSEFVASRLYPNPATGETVQLELSPSYQSITDYRIIDMTGKTIAISKALPGVNNIQVNTFATGAYIIRVEANGQVETLRLLVD</sequence>
<protein>
    <submittedName>
        <fullName evidence="3">Secreted protein (Por secretion system target)</fullName>
    </submittedName>
</protein>
<proteinExistence type="predicted"/>
<dbReference type="InterPro" id="IPR059226">
    <property type="entry name" value="Choice_anch_Q_dom"/>
</dbReference>
<dbReference type="NCBIfam" id="TIGR04183">
    <property type="entry name" value="Por_Secre_tail"/>
    <property type="match status" value="1"/>
</dbReference>
<dbReference type="SMART" id="SM00710">
    <property type="entry name" value="PbH1"/>
    <property type="match status" value="27"/>
</dbReference>
<evidence type="ECO:0000313" key="3">
    <source>
        <dbReference type="EMBL" id="PZX37953.1"/>
    </source>
</evidence>
<dbReference type="Pfam" id="PF18962">
    <property type="entry name" value="Por_Secre_tail"/>
    <property type="match status" value="1"/>
</dbReference>
<accession>A0ABX5PV81</accession>
<reference evidence="3 4" key="1">
    <citation type="submission" date="2018-06" db="EMBL/GenBank/DDBJ databases">
        <title>Genomic Encyclopedia of Archaeal and Bacterial Type Strains, Phase II (KMG-II): from individual species to whole genera.</title>
        <authorList>
            <person name="Goeker M."/>
        </authorList>
    </citation>
    <scope>NUCLEOTIDE SEQUENCE [LARGE SCALE GENOMIC DNA]</scope>
    <source>
        <strain evidence="3 4">DSM 17205</strain>
    </source>
</reference>
<dbReference type="Proteomes" id="UP000248584">
    <property type="component" value="Unassembled WGS sequence"/>
</dbReference>
<keyword evidence="1" id="KW-0732">Signal</keyword>
<dbReference type="InterPro" id="IPR011050">
    <property type="entry name" value="Pectin_lyase_fold/virulence"/>
</dbReference>
<keyword evidence="4" id="KW-1185">Reference proteome</keyword>
<dbReference type="SUPFAM" id="SSF51126">
    <property type="entry name" value="Pectin lyase-like"/>
    <property type="match status" value="8"/>
</dbReference>
<comment type="caution">
    <text evidence="3">The sequence shown here is derived from an EMBL/GenBank/DDBJ whole genome shotgun (WGS) entry which is preliminary data.</text>
</comment>
<evidence type="ECO:0000259" key="2">
    <source>
        <dbReference type="Pfam" id="PF18962"/>
    </source>
</evidence>
<dbReference type="InterPro" id="IPR026444">
    <property type="entry name" value="Secre_tail"/>
</dbReference>
<dbReference type="EMBL" id="QKZR01000006">
    <property type="protein sequence ID" value="PZX37953.1"/>
    <property type="molecule type" value="Genomic_DNA"/>
</dbReference>
<dbReference type="InterPro" id="IPR006626">
    <property type="entry name" value="PbH1"/>
</dbReference>
<feature type="domain" description="Secretion system C-terminal sorting" evidence="2">
    <location>
        <begin position="1599"/>
        <end position="1667"/>
    </location>
</feature>
<dbReference type="PANTHER" id="PTHR34720:SF9">
    <property type="entry name" value="BLR4714 PROTEIN"/>
    <property type="match status" value="1"/>
</dbReference>
<evidence type="ECO:0000256" key="1">
    <source>
        <dbReference type="ARBA" id="ARBA00022729"/>
    </source>
</evidence>